<dbReference type="GeneID" id="96779909"/>
<comment type="caution">
    <text evidence="1">The sequence shown here is derived from an EMBL/GenBank/DDBJ whole genome shotgun (WGS) entry which is preliminary data.</text>
</comment>
<dbReference type="RefSeq" id="WP_154408110.1">
    <property type="nucleotide sequence ID" value="NZ_VUNR01000042.1"/>
</dbReference>
<organism evidence="1 2">
    <name type="scientific">Anaerovibrio slackiae</name>
    <dbReference type="NCBI Taxonomy" id="2652309"/>
    <lineage>
        <taxon>Bacteria</taxon>
        <taxon>Bacillati</taxon>
        <taxon>Bacillota</taxon>
        <taxon>Negativicutes</taxon>
        <taxon>Selenomonadales</taxon>
        <taxon>Selenomonadaceae</taxon>
        <taxon>Anaerovibrio</taxon>
    </lineage>
</organism>
<accession>A0A6I2UGQ7</accession>
<dbReference type="AlphaFoldDB" id="A0A6I2UGQ7"/>
<evidence type="ECO:0000313" key="2">
    <source>
        <dbReference type="Proteomes" id="UP000433181"/>
    </source>
</evidence>
<protein>
    <submittedName>
        <fullName evidence="1">Uncharacterized protein</fullName>
    </submittedName>
</protein>
<gene>
    <name evidence="1" type="ORF">FYJ84_13325</name>
</gene>
<dbReference type="Proteomes" id="UP000433181">
    <property type="component" value="Unassembled WGS sequence"/>
</dbReference>
<name>A0A6I2UGQ7_9FIRM</name>
<proteinExistence type="predicted"/>
<sequence length="67" mass="7371">MFGFEWNEEEERQALLECGEARGKTLGIKIGKISTIRDLLADGLVTMEALKASGRYSPDELAAISKL</sequence>
<reference evidence="1 2" key="1">
    <citation type="submission" date="2019-08" db="EMBL/GenBank/DDBJ databases">
        <title>In-depth cultivation of the pig gut microbiome towards novel bacterial diversity and tailored functional studies.</title>
        <authorList>
            <person name="Wylensek D."/>
            <person name="Hitch T.C.A."/>
            <person name="Clavel T."/>
        </authorList>
    </citation>
    <scope>NUCLEOTIDE SEQUENCE [LARGE SCALE GENOMIC DNA]</scope>
    <source>
        <strain evidence="1 2">WCA-693-APC-5D-A</strain>
    </source>
</reference>
<evidence type="ECO:0000313" key="1">
    <source>
        <dbReference type="EMBL" id="MSU09947.1"/>
    </source>
</evidence>
<keyword evidence="2" id="KW-1185">Reference proteome</keyword>
<dbReference type="EMBL" id="VUNR01000042">
    <property type="protein sequence ID" value="MSU09947.1"/>
    <property type="molecule type" value="Genomic_DNA"/>
</dbReference>